<protein>
    <recommendedName>
        <fullName evidence="2">Sialate O-acetylesterase domain-containing protein</fullName>
    </recommendedName>
</protein>
<gene>
    <name evidence="3" type="ORF">sS8_0466</name>
</gene>
<proteinExistence type="predicted"/>
<dbReference type="Gene3D" id="3.40.50.1110">
    <property type="entry name" value="SGNH hydrolase"/>
    <property type="match status" value="1"/>
</dbReference>
<dbReference type="Proteomes" id="UP000266313">
    <property type="component" value="Chromosome"/>
</dbReference>
<dbReference type="InterPro" id="IPR036514">
    <property type="entry name" value="SGNH_hydro_sf"/>
</dbReference>
<dbReference type="AlphaFoldDB" id="A0A286P460"/>
<evidence type="ECO:0000313" key="4">
    <source>
        <dbReference type="Proteomes" id="UP000266313"/>
    </source>
</evidence>
<name>A0A286P460_9GAMM</name>
<dbReference type="InterPro" id="IPR005181">
    <property type="entry name" value="SASA"/>
</dbReference>
<dbReference type="InterPro" id="IPR052940">
    <property type="entry name" value="Carb_Esterase_6"/>
</dbReference>
<dbReference type="RefSeq" id="WP_119628234.1">
    <property type="nucleotide sequence ID" value="NZ_AP017928.1"/>
</dbReference>
<sequence length="279" mass="30997">MTKAWLLRYLFLVSLASAAVAISWWSPVRKFVEPMAYGGPVVKGQVRQEIDCRVAMTGKTLVGLVFGQSNAANFGETRYRPRKAVYSFYAGRCYAADDPLPGAAAFGGSVWSRLGDKLVESGMFDSVIWISIGEGGSSISRWTVGGDLYDRLMGAVENARGHKLKITHAFWHQGESDRVAKTSEMDYRSMFLRMVEGLRSAGVDAPIYVAVATYCYGKESPDIQRAQRTLVNVERKIYSGPNTDELSSKDVRYDDCHFSDSGLRRHADAWFEVLKRSSG</sequence>
<keyword evidence="4" id="KW-1185">Reference proteome</keyword>
<evidence type="ECO:0000256" key="1">
    <source>
        <dbReference type="ARBA" id="ARBA00022801"/>
    </source>
</evidence>
<dbReference type="PANTHER" id="PTHR31988">
    <property type="entry name" value="ESTERASE, PUTATIVE (DUF303)-RELATED"/>
    <property type="match status" value="1"/>
</dbReference>
<dbReference type="OrthoDB" id="7064501at2"/>
<keyword evidence="1" id="KW-0378">Hydrolase</keyword>
<dbReference type="SUPFAM" id="SSF52266">
    <property type="entry name" value="SGNH hydrolase"/>
    <property type="match status" value="1"/>
</dbReference>
<dbReference type="KEGG" id="mmai:sS8_0466"/>
<dbReference type="PANTHER" id="PTHR31988:SF19">
    <property type="entry name" value="9-O-ACETYL-N-ACETYLNEURAMINIC ACID DEACETYLASE-RELATED"/>
    <property type="match status" value="1"/>
</dbReference>
<organism evidence="3 4">
    <name type="scientific">Methylocaldum marinum</name>
    <dbReference type="NCBI Taxonomy" id="1432792"/>
    <lineage>
        <taxon>Bacteria</taxon>
        <taxon>Pseudomonadati</taxon>
        <taxon>Pseudomonadota</taxon>
        <taxon>Gammaproteobacteria</taxon>
        <taxon>Methylococcales</taxon>
        <taxon>Methylococcaceae</taxon>
        <taxon>Methylocaldum</taxon>
    </lineage>
</organism>
<feature type="domain" description="Sialate O-acetylesterase" evidence="2">
    <location>
        <begin position="65"/>
        <end position="264"/>
    </location>
</feature>
<accession>A0A286P460</accession>
<reference evidence="3 4" key="1">
    <citation type="submission" date="2016-12" db="EMBL/GenBank/DDBJ databases">
        <title>Genome sequencing of Methylocaldum marinum.</title>
        <authorList>
            <person name="Takeuchi M."/>
            <person name="Kamagata Y."/>
            <person name="Hiraoka S."/>
            <person name="Oshima K."/>
            <person name="Hattori M."/>
            <person name="Iwasaki W."/>
        </authorList>
    </citation>
    <scope>NUCLEOTIDE SEQUENCE [LARGE SCALE GENOMIC DNA]</scope>
    <source>
        <strain evidence="3 4">S8</strain>
    </source>
</reference>
<evidence type="ECO:0000259" key="2">
    <source>
        <dbReference type="Pfam" id="PF03629"/>
    </source>
</evidence>
<dbReference type="EMBL" id="AP017928">
    <property type="protein sequence ID" value="BBA32432.1"/>
    <property type="molecule type" value="Genomic_DNA"/>
</dbReference>
<evidence type="ECO:0000313" key="3">
    <source>
        <dbReference type="EMBL" id="BBA32432.1"/>
    </source>
</evidence>
<dbReference type="GO" id="GO:0016788">
    <property type="term" value="F:hydrolase activity, acting on ester bonds"/>
    <property type="evidence" value="ECO:0007669"/>
    <property type="project" value="UniProtKB-ARBA"/>
</dbReference>
<dbReference type="Pfam" id="PF03629">
    <property type="entry name" value="SASA"/>
    <property type="match status" value="1"/>
</dbReference>